<name>A0A448SK88_SERFO</name>
<protein>
    <submittedName>
        <fullName evidence="1">Uncharacterized protein conserved in bacteria</fullName>
    </submittedName>
</protein>
<dbReference type="Proteomes" id="UP000270487">
    <property type="component" value="Chromosome"/>
</dbReference>
<sequence length="628" mass="70990">MNRKLLEYYNRELTYLREMGAEFAQSYPKVAGRLGMQGIDVADPYIERLLEGVAFLTSRVQLKMDAEFPRFSQRLLDIIYPNYLAPTPSMAIAEIQPDSNKGDISAGFLVPRGTMLDSQMLKKNGVTCSYTTAQDVRLQPVRLNSVELGGIPADLPLASLGLQHNGCASALRIKLECYDTVTLNNLKLDQLMFYLSGSDIHAQQLQELIMQHTVGLLCQTVEAQPQRRVLPPHLLRQEGFEPEQALLPNDLRNFDGYRLLQEYFAFPARFQFFSIGGLQPLLQSAPEGKKAPRQFEIILLLDKQDTALERVVDLNHLALHCTPVINLFPKTAERISINEKNHEYHLVVDNIRPLDYEIFSVQRLIGSSREKRHEQEFRHFYATKSTDDNNYGAYFSLRREQRPLSEHARRYGTRTGYIGSEVFISLVDEHQSPWHSDLKYLSADVLCTSRDLPLALLQQEQGQFVMPDSLPVKQVSLKKGPTSPRAALSEGIITWQLISQLQLNYLSLMDTDPEQGAASLRQLLSLYGDSSGPAIAKQIKGILHCNLRPIFRRVPEPGPIVFARGIAIDLTVDEQAFSGGSAYLLGCVLERLFSRLVSINSFTEMTLISQQRGDIAWWQARIGKRALI</sequence>
<evidence type="ECO:0000313" key="2">
    <source>
        <dbReference type="Proteomes" id="UP000270487"/>
    </source>
</evidence>
<dbReference type="PIRSF" id="PIRSF028304">
    <property type="entry name" value="UCP028304"/>
    <property type="match status" value="1"/>
</dbReference>
<dbReference type="EMBL" id="LR134492">
    <property type="protein sequence ID" value="VEI68144.1"/>
    <property type="molecule type" value="Genomic_DNA"/>
</dbReference>
<proteinExistence type="predicted"/>
<dbReference type="InterPro" id="IPR010272">
    <property type="entry name" value="T6SS_TssF"/>
</dbReference>
<dbReference type="PANTHER" id="PTHR35370:SF1">
    <property type="entry name" value="TYPE VI SECRETION SYSTEM COMPONENT TSSF1"/>
    <property type="match status" value="1"/>
</dbReference>
<dbReference type="AlphaFoldDB" id="A0A448SK88"/>
<gene>
    <name evidence="1" type="ORF">NCTC13193_02213</name>
</gene>
<dbReference type="NCBIfam" id="TIGR03359">
    <property type="entry name" value="VI_chp_6"/>
    <property type="match status" value="1"/>
</dbReference>
<evidence type="ECO:0000313" key="1">
    <source>
        <dbReference type="EMBL" id="VEI68144.1"/>
    </source>
</evidence>
<dbReference type="Pfam" id="PF05947">
    <property type="entry name" value="T6SS_TssF"/>
    <property type="match status" value="1"/>
</dbReference>
<accession>A0A448SK88</accession>
<organism evidence="1 2">
    <name type="scientific">Serratia fonticola</name>
    <dbReference type="NCBI Taxonomy" id="47917"/>
    <lineage>
        <taxon>Bacteria</taxon>
        <taxon>Pseudomonadati</taxon>
        <taxon>Pseudomonadota</taxon>
        <taxon>Gammaproteobacteria</taxon>
        <taxon>Enterobacterales</taxon>
        <taxon>Yersiniaceae</taxon>
        <taxon>Serratia</taxon>
    </lineage>
</organism>
<reference evidence="1 2" key="1">
    <citation type="submission" date="2018-12" db="EMBL/GenBank/DDBJ databases">
        <authorList>
            <consortium name="Pathogen Informatics"/>
        </authorList>
    </citation>
    <scope>NUCLEOTIDE SEQUENCE [LARGE SCALE GENOMIC DNA]</scope>
    <source>
        <strain evidence="1 2">NCTC13193</strain>
    </source>
</reference>
<dbReference type="PANTHER" id="PTHR35370">
    <property type="entry name" value="CYTOPLASMIC PROTEIN-RELATED-RELATED"/>
    <property type="match status" value="1"/>
</dbReference>